<evidence type="ECO:0000256" key="1">
    <source>
        <dbReference type="SAM" id="MobiDB-lite"/>
    </source>
</evidence>
<sequence length="122" mass="12707">MAEEAIVELVPETLETPHPSAASPTDSPTAVVSDPSLLRNASFSKLNARAPQFVPSKQPPPPASMSPPLPSRLAVMPPPPGAAMIHMYSTVPTAAYGWSGFTLPRLDSQSSVGCSRDSGPES</sequence>
<feature type="compositionally biased region" description="Pro residues" evidence="1">
    <location>
        <begin position="57"/>
        <end position="74"/>
    </location>
</feature>
<protein>
    <submittedName>
        <fullName evidence="2">Uncharacterized protein</fullName>
    </submittedName>
</protein>
<dbReference type="AlphaFoldDB" id="A0AAV2CUU1"/>
<feature type="region of interest" description="Disordered" evidence="1">
    <location>
        <begin position="1"/>
        <end position="33"/>
    </location>
</feature>
<gene>
    <name evidence="2" type="ORF">LTRI10_LOCUS7607</name>
</gene>
<dbReference type="Proteomes" id="UP001497516">
    <property type="component" value="Chromosome 10"/>
</dbReference>
<feature type="region of interest" description="Disordered" evidence="1">
    <location>
        <begin position="48"/>
        <end position="74"/>
    </location>
</feature>
<keyword evidence="3" id="KW-1185">Reference proteome</keyword>
<accession>A0AAV2CUU1</accession>
<name>A0AAV2CUU1_9ROSI</name>
<evidence type="ECO:0000313" key="2">
    <source>
        <dbReference type="EMBL" id="CAL1360153.1"/>
    </source>
</evidence>
<evidence type="ECO:0000313" key="3">
    <source>
        <dbReference type="Proteomes" id="UP001497516"/>
    </source>
</evidence>
<reference evidence="2 3" key="1">
    <citation type="submission" date="2024-04" db="EMBL/GenBank/DDBJ databases">
        <authorList>
            <person name="Fracassetti M."/>
        </authorList>
    </citation>
    <scope>NUCLEOTIDE SEQUENCE [LARGE SCALE GENOMIC DNA]</scope>
</reference>
<proteinExistence type="predicted"/>
<dbReference type="EMBL" id="OZ034814">
    <property type="protein sequence ID" value="CAL1360153.1"/>
    <property type="molecule type" value="Genomic_DNA"/>
</dbReference>
<organism evidence="2 3">
    <name type="scientific">Linum trigynum</name>
    <dbReference type="NCBI Taxonomy" id="586398"/>
    <lineage>
        <taxon>Eukaryota</taxon>
        <taxon>Viridiplantae</taxon>
        <taxon>Streptophyta</taxon>
        <taxon>Embryophyta</taxon>
        <taxon>Tracheophyta</taxon>
        <taxon>Spermatophyta</taxon>
        <taxon>Magnoliopsida</taxon>
        <taxon>eudicotyledons</taxon>
        <taxon>Gunneridae</taxon>
        <taxon>Pentapetalae</taxon>
        <taxon>rosids</taxon>
        <taxon>fabids</taxon>
        <taxon>Malpighiales</taxon>
        <taxon>Linaceae</taxon>
        <taxon>Linum</taxon>
    </lineage>
</organism>